<dbReference type="EMBL" id="JAUEPL010000052">
    <property type="protein sequence ID" value="MDN3297487.1"/>
    <property type="molecule type" value="Genomic_DNA"/>
</dbReference>
<keyword evidence="2" id="KW-1185">Reference proteome</keyword>
<dbReference type="Pfam" id="PF10977">
    <property type="entry name" value="DUF2797"/>
    <property type="match status" value="1"/>
</dbReference>
<gene>
    <name evidence="1" type="ORF">QWM81_26310</name>
</gene>
<organism evidence="1 2">
    <name type="scientific">Streptomyces ficellus</name>
    <dbReference type="NCBI Taxonomy" id="1977088"/>
    <lineage>
        <taxon>Bacteria</taxon>
        <taxon>Bacillati</taxon>
        <taxon>Actinomycetota</taxon>
        <taxon>Actinomycetes</taxon>
        <taxon>Kitasatosporales</taxon>
        <taxon>Streptomycetaceae</taxon>
        <taxon>Streptomyces</taxon>
    </lineage>
</organism>
<accession>A0ABT7ZDB1</accession>
<evidence type="ECO:0000313" key="2">
    <source>
        <dbReference type="Proteomes" id="UP001174050"/>
    </source>
</evidence>
<comment type="caution">
    <text evidence="1">The sequence shown here is derived from an EMBL/GenBank/DDBJ whole genome shotgun (WGS) entry which is preliminary data.</text>
</comment>
<evidence type="ECO:0000313" key="1">
    <source>
        <dbReference type="EMBL" id="MDN3297487.1"/>
    </source>
</evidence>
<name>A0ABT7ZDB1_9ACTN</name>
<sequence>MVWRCRGLRWAGAAPVLMWEGGRGSALAYGREIGFRAVGERRCGGARGNPCLVGAVVGGRSTGGRCAECARWDRVGSVAADGVADDPRVYRVYLAWCGPGMVKVGITAEERGDARLREQGAVAYSWLGRGPLMAARRTEEVLGTALGVPDRIPYAAKRVARVGLPGERERAAEVESLYRRAVGVPGWTETLEPVALRVVDQVGVFGLGRVDRIDGVVAELVEDGCVHGTLVAAAGPDLHVEAPDGRALVLDTRLITGWGLVAAGSGDGTTVPVTVLPPGVQGGLF</sequence>
<reference evidence="1" key="1">
    <citation type="submission" date="2023-06" db="EMBL/GenBank/DDBJ databases">
        <title>WGS-Sequencing of Streptomyces ficellus isolate 21 collected from sand in Gara Djebilet Iron Mine in Algeria.</title>
        <authorList>
            <person name="Zegers G.P."/>
            <person name="Gomez A."/>
            <person name="Gueddou A."/>
            <person name="Zahara A.F."/>
            <person name="Worth M."/>
            <person name="Sevigny J.L."/>
            <person name="Tisa L."/>
        </authorList>
    </citation>
    <scope>NUCLEOTIDE SEQUENCE</scope>
    <source>
        <strain evidence="1">AS11</strain>
    </source>
</reference>
<protein>
    <submittedName>
        <fullName evidence="1">DUF2797 domain-containing protein</fullName>
    </submittedName>
</protein>
<proteinExistence type="predicted"/>
<dbReference type="Proteomes" id="UP001174050">
    <property type="component" value="Unassembled WGS sequence"/>
</dbReference>
<dbReference type="InterPro" id="IPR021246">
    <property type="entry name" value="DUF2797"/>
</dbReference>